<dbReference type="InterPro" id="IPR027802">
    <property type="entry name" value="Multi-ubiquitin_dom"/>
</dbReference>
<proteinExistence type="predicted"/>
<dbReference type="KEGG" id="mdu:MDUV_47850"/>
<evidence type="ECO:0000313" key="3">
    <source>
        <dbReference type="Proteomes" id="UP000467006"/>
    </source>
</evidence>
<reference evidence="2 3" key="1">
    <citation type="journal article" date="2019" name="Emerg. Microbes Infect.">
        <title>Comprehensive subspecies identification of 175 nontuberculous mycobacteria species based on 7547 genomic profiles.</title>
        <authorList>
            <person name="Matsumoto Y."/>
            <person name="Kinjo T."/>
            <person name="Motooka D."/>
            <person name="Nabeya D."/>
            <person name="Jung N."/>
            <person name="Uechi K."/>
            <person name="Horii T."/>
            <person name="Iida T."/>
            <person name="Fujita J."/>
            <person name="Nakamura S."/>
        </authorList>
    </citation>
    <scope>NUCLEOTIDE SEQUENCE [LARGE SCALE GENOMIC DNA]</scope>
    <source>
        <strain evidence="2 3">JCM 6396</strain>
    </source>
</reference>
<dbReference type="RefSeq" id="WP_059161831.1">
    <property type="nucleotide sequence ID" value="NZ_AP022563.1"/>
</dbReference>
<protein>
    <recommendedName>
        <fullName evidence="1">Multi-ubiquitin domain-containing protein</fullName>
    </recommendedName>
</protein>
<evidence type="ECO:0000313" key="2">
    <source>
        <dbReference type="EMBL" id="BBX19925.1"/>
    </source>
</evidence>
<gene>
    <name evidence="2" type="ORF">MDUV_47850</name>
</gene>
<accession>A0A7I7K757</accession>
<keyword evidence="3" id="KW-1185">Reference proteome</keyword>
<dbReference type="Pfam" id="PF14452">
    <property type="entry name" value="Multi_ubiq"/>
    <property type="match status" value="1"/>
</dbReference>
<dbReference type="Proteomes" id="UP000467006">
    <property type="component" value="Chromosome"/>
</dbReference>
<feature type="domain" description="Multi-ubiquitin" evidence="1">
    <location>
        <begin position="17"/>
        <end position="91"/>
    </location>
</feature>
<organism evidence="2 3">
    <name type="scientific">Mycolicibacterium duvalii</name>
    <dbReference type="NCBI Taxonomy" id="39688"/>
    <lineage>
        <taxon>Bacteria</taxon>
        <taxon>Bacillati</taxon>
        <taxon>Actinomycetota</taxon>
        <taxon>Actinomycetes</taxon>
        <taxon>Mycobacteriales</taxon>
        <taxon>Mycobacteriaceae</taxon>
        <taxon>Mycolicibacterium</taxon>
    </lineage>
</organism>
<dbReference type="EMBL" id="AP022563">
    <property type="protein sequence ID" value="BBX19925.1"/>
    <property type="molecule type" value="Genomic_DNA"/>
</dbReference>
<name>A0A7I7K757_9MYCO</name>
<dbReference type="AlphaFoldDB" id="A0A7I7K757"/>
<sequence>MTAVSQELSKKKKDKEYKVVINGTETFLEHDRITYEELGELAFPGHDPAAMFTVTYRHADPSHGGKASGTLVAGESVKVKKKGTEFHVRLTTRS</sequence>
<evidence type="ECO:0000259" key="1">
    <source>
        <dbReference type="Pfam" id="PF14452"/>
    </source>
</evidence>